<organism evidence="1 2">
    <name type="scientific">Ficus carica</name>
    <name type="common">Common fig</name>
    <dbReference type="NCBI Taxonomy" id="3494"/>
    <lineage>
        <taxon>Eukaryota</taxon>
        <taxon>Viridiplantae</taxon>
        <taxon>Streptophyta</taxon>
        <taxon>Embryophyta</taxon>
        <taxon>Tracheophyta</taxon>
        <taxon>Spermatophyta</taxon>
        <taxon>Magnoliopsida</taxon>
        <taxon>eudicotyledons</taxon>
        <taxon>Gunneridae</taxon>
        <taxon>Pentapetalae</taxon>
        <taxon>rosids</taxon>
        <taxon>fabids</taxon>
        <taxon>Rosales</taxon>
        <taxon>Moraceae</taxon>
        <taxon>Ficeae</taxon>
        <taxon>Ficus</taxon>
    </lineage>
</organism>
<sequence length="46" mass="5202">MTKIYMAEATLQEEALSLDEANGEPSMDLQLKELDSPVKMGMVTWR</sequence>
<accession>A0AA88ALM6</accession>
<dbReference type="Gramene" id="FCD_00021107-RA">
    <property type="protein sequence ID" value="FCD_00021107-RA:cds"/>
    <property type="gene ID" value="FCD_00021107"/>
</dbReference>
<dbReference type="Proteomes" id="UP001187192">
    <property type="component" value="Unassembled WGS sequence"/>
</dbReference>
<keyword evidence="2" id="KW-1185">Reference proteome</keyword>
<reference evidence="1" key="1">
    <citation type="submission" date="2023-07" db="EMBL/GenBank/DDBJ databases">
        <title>draft genome sequence of fig (Ficus carica).</title>
        <authorList>
            <person name="Takahashi T."/>
            <person name="Nishimura K."/>
        </authorList>
    </citation>
    <scope>NUCLEOTIDE SEQUENCE</scope>
</reference>
<dbReference type="AlphaFoldDB" id="A0AA88ALM6"/>
<evidence type="ECO:0000313" key="2">
    <source>
        <dbReference type="Proteomes" id="UP001187192"/>
    </source>
</evidence>
<dbReference type="EMBL" id="BTGU01000053">
    <property type="protein sequence ID" value="GMN54710.1"/>
    <property type="molecule type" value="Genomic_DNA"/>
</dbReference>
<gene>
    <name evidence="1" type="ORF">TIFTF001_023847</name>
</gene>
<name>A0AA88ALM6_FICCA</name>
<comment type="caution">
    <text evidence="1">The sequence shown here is derived from an EMBL/GenBank/DDBJ whole genome shotgun (WGS) entry which is preliminary data.</text>
</comment>
<protein>
    <submittedName>
        <fullName evidence="1">Uncharacterized protein</fullName>
    </submittedName>
</protein>
<evidence type="ECO:0000313" key="1">
    <source>
        <dbReference type="EMBL" id="GMN54710.1"/>
    </source>
</evidence>
<proteinExistence type="predicted"/>